<feature type="domain" description="F5/8 type C" evidence="5">
    <location>
        <begin position="434"/>
        <end position="574"/>
    </location>
</feature>
<dbReference type="RefSeq" id="WP_394315603.1">
    <property type="nucleotide sequence ID" value="NZ_JBHGPK010000062.1"/>
</dbReference>
<keyword evidence="1" id="KW-0378">Hydrolase</keyword>
<feature type="chain" id="PRO_5045061664" evidence="4">
    <location>
        <begin position="29"/>
        <end position="574"/>
    </location>
</feature>
<evidence type="ECO:0000256" key="2">
    <source>
        <dbReference type="ARBA" id="ARBA00038358"/>
    </source>
</evidence>
<dbReference type="PANTHER" id="PTHR36845">
    <property type="entry name" value="HYDROLASE, PUTATIVE (AFU_ORTHOLOGUE AFUA_7G05090)-RELATED"/>
    <property type="match status" value="1"/>
</dbReference>
<dbReference type="Gene3D" id="2.60.120.260">
    <property type="entry name" value="Galactose-binding domain-like"/>
    <property type="match status" value="1"/>
</dbReference>
<dbReference type="SUPFAM" id="SSF48208">
    <property type="entry name" value="Six-hairpin glycosidases"/>
    <property type="match status" value="1"/>
</dbReference>
<dbReference type="InterPro" id="IPR000421">
    <property type="entry name" value="FA58C"/>
</dbReference>
<gene>
    <name evidence="6" type="ORF">ACETRX_36020</name>
</gene>
<accession>A0ABV6ZS56</accession>
<proteinExistence type="inferred from homology"/>
<dbReference type="InterPro" id="IPR012341">
    <property type="entry name" value="6hp_glycosidase-like_sf"/>
</dbReference>
<evidence type="ECO:0000259" key="5">
    <source>
        <dbReference type="PROSITE" id="PS50022"/>
    </source>
</evidence>
<feature type="signal peptide" evidence="4">
    <location>
        <begin position="1"/>
        <end position="28"/>
    </location>
</feature>
<evidence type="ECO:0000313" key="7">
    <source>
        <dbReference type="Proteomes" id="UP001595190"/>
    </source>
</evidence>
<keyword evidence="4" id="KW-0732">Signal</keyword>
<dbReference type="Pfam" id="PF00754">
    <property type="entry name" value="F5_F8_type_C"/>
    <property type="match status" value="1"/>
</dbReference>
<comment type="caution">
    <text evidence="6">The sequence shown here is derived from an EMBL/GenBank/DDBJ whole genome shotgun (WGS) entry which is preliminary data.</text>
</comment>
<dbReference type="Proteomes" id="UP001595190">
    <property type="component" value="Unassembled WGS sequence"/>
</dbReference>
<dbReference type="SUPFAM" id="SSF49785">
    <property type="entry name" value="Galactose-binding domain-like"/>
    <property type="match status" value="1"/>
</dbReference>
<evidence type="ECO:0000256" key="1">
    <source>
        <dbReference type="ARBA" id="ARBA00022801"/>
    </source>
</evidence>
<dbReference type="InterPro" id="IPR008979">
    <property type="entry name" value="Galactose-bd-like_sf"/>
</dbReference>
<reference evidence="6 7" key="1">
    <citation type="submission" date="2024-09" db="EMBL/GenBank/DDBJ databases">
        <title>Description of Labrys sedimenti sp. nov., isolated from a diclofenac-degrading enrichment culture, and genome-based reclassification of Labrys portucalensis as a later heterotypic synonym of Labrys neptuniae.</title>
        <authorList>
            <person name="Tancsics A."/>
            <person name="Csepanyi A."/>
        </authorList>
    </citation>
    <scope>NUCLEOTIDE SEQUENCE [LARGE SCALE GENOMIC DNA]</scope>
    <source>
        <strain evidence="6 7">LMG 23412</strain>
    </source>
</reference>
<organism evidence="6 7">
    <name type="scientific">Labrys neptuniae</name>
    <dbReference type="NCBI Taxonomy" id="376174"/>
    <lineage>
        <taxon>Bacteria</taxon>
        <taxon>Pseudomonadati</taxon>
        <taxon>Pseudomonadota</taxon>
        <taxon>Alphaproteobacteria</taxon>
        <taxon>Hyphomicrobiales</taxon>
        <taxon>Xanthobacteraceae</taxon>
        <taxon>Labrys</taxon>
    </lineage>
</organism>
<dbReference type="InterPro" id="IPR052369">
    <property type="entry name" value="UG_Glycosaminoglycan_Hydrolase"/>
</dbReference>
<dbReference type="Pfam" id="PF07470">
    <property type="entry name" value="Glyco_hydro_88"/>
    <property type="match status" value="1"/>
</dbReference>
<dbReference type="PANTHER" id="PTHR36845:SF1">
    <property type="entry name" value="HYDROLASE, PUTATIVE (AFU_ORTHOLOGUE AFUA_7G05090)-RELATED"/>
    <property type="match status" value="1"/>
</dbReference>
<name>A0ABV6ZS56_9HYPH</name>
<comment type="similarity">
    <text evidence="2">Belongs to the glycosyl hydrolase 88 family.</text>
</comment>
<dbReference type="InterPro" id="IPR010905">
    <property type="entry name" value="Glyco_hydro_88"/>
</dbReference>
<dbReference type="PROSITE" id="PS50022">
    <property type="entry name" value="FA58C_3"/>
    <property type="match status" value="1"/>
</dbReference>
<evidence type="ECO:0000313" key="6">
    <source>
        <dbReference type="EMBL" id="MFC2255024.1"/>
    </source>
</evidence>
<sequence length="574" mass="63243">MSVPQGFTRRLHSFLTLGLISVSGVAMAETEFTPPLFDVPAVPQNSVISEPITPTASAENQVPPEDDLDVKIRNGWAVLAQQARGVADRSDRLRFPTTTTTDVRQAWNYSLANDWGSGFYPGIFWILEAQFSGDWLQSSLQWQEGMKGQATDTSTHDVGFKVFPAFRAAYDWTGNDQYKQTVLTAAQSLSKRYNATVGATRSWGSISDTSNFQVIMDNMLNIETMFWAARHGGPSNLFDQARNHALSAAKNHVREDGSSYHLVNYDPVTGSVKSRQTVQGYSNESTWARGQAWGIYGFTMTYRYTREPIFLDTARKMADYYIAHLPSDKVPYWDFNAPNETSGAPPVRDSSAGAIAVAGLLELSVLEKDPLRSATYLTAAKEGLSSLLSTPYLAMLKGASVLNSNSQAVLLESAYHKKNSLYNQGTSWGDFYLAQALERYRRIKPELRSSPIAATQASAAQSENPASNATDSNLSTRWSAEGDNQWLQIDLGNSEVIHKIGVAFYLGDSRTAAFDLDTSVDGVTWNKQLSARSSGTTNAMEYYDIPDQTARYVRLVGHGNTASKWNSVTELAAF</sequence>
<evidence type="ECO:0000256" key="3">
    <source>
        <dbReference type="SAM" id="MobiDB-lite"/>
    </source>
</evidence>
<dbReference type="InterPro" id="IPR008928">
    <property type="entry name" value="6-hairpin_glycosidase_sf"/>
</dbReference>
<dbReference type="EMBL" id="JBHGPK010000062">
    <property type="protein sequence ID" value="MFC2255024.1"/>
    <property type="molecule type" value="Genomic_DNA"/>
</dbReference>
<feature type="region of interest" description="Disordered" evidence="3">
    <location>
        <begin position="453"/>
        <end position="475"/>
    </location>
</feature>
<protein>
    <submittedName>
        <fullName evidence="6">Discoidin domain-containing protein</fullName>
    </submittedName>
</protein>
<evidence type="ECO:0000256" key="4">
    <source>
        <dbReference type="SAM" id="SignalP"/>
    </source>
</evidence>
<dbReference type="Gene3D" id="1.50.10.10">
    <property type="match status" value="1"/>
</dbReference>